<feature type="compositionally biased region" description="Polar residues" evidence="1">
    <location>
        <begin position="192"/>
        <end position="208"/>
    </location>
</feature>
<reference evidence="2 3" key="1">
    <citation type="journal article" date="2008" name="Proc. Natl. Acad. Sci. U.S.A.">
        <title>Niche adaptation and genome expansion in the chlorophyll d-producing cyanobacterium Acaryochloris marina.</title>
        <authorList>
            <person name="Swingley W.D."/>
            <person name="Chen M."/>
            <person name="Cheung P.C."/>
            <person name="Conrad A.L."/>
            <person name="Dejesa L.C."/>
            <person name="Hao J."/>
            <person name="Honchak B.M."/>
            <person name="Karbach L.E."/>
            <person name="Kurdoglu A."/>
            <person name="Lahiri S."/>
            <person name="Mastrian S.D."/>
            <person name="Miyashita H."/>
            <person name="Page L."/>
            <person name="Ramakrishna P."/>
            <person name="Satoh S."/>
            <person name="Sattley W.M."/>
            <person name="Shimada Y."/>
            <person name="Taylor H.L."/>
            <person name="Tomo T."/>
            <person name="Tsuchiya T."/>
            <person name="Wang Z.T."/>
            <person name="Raymond J."/>
            <person name="Mimuro M."/>
            <person name="Blankenship R.E."/>
            <person name="Touchman J.W."/>
        </authorList>
    </citation>
    <scope>NUCLEOTIDE SEQUENCE [LARGE SCALE GENOMIC DNA]</scope>
    <source>
        <strain evidence="3">MBIC 11017</strain>
    </source>
</reference>
<feature type="compositionally biased region" description="Basic and acidic residues" evidence="1">
    <location>
        <begin position="2109"/>
        <end position="2120"/>
    </location>
</feature>
<feature type="compositionally biased region" description="Polar residues" evidence="1">
    <location>
        <begin position="839"/>
        <end position="848"/>
    </location>
</feature>
<feature type="compositionally biased region" description="Polar residues" evidence="1">
    <location>
        <begin position="314"/>
        <end position="335"/>
    </location>
</feature>
<dbReference type="RefSeq" id="WP_012166053.1">
    <property type="nucleotide sequence ID" value="NC_009925.1"/>
</dbReference>
<feature type="compositionally biased region" description="Polar residues" evidence="1">
    <location>
        <begin position="1579"/>
        <end position="1615"/>
    </location>
</feature>
<feature type="compositionally biased region" description="Basic and acidic residues" evidence="1">
    <location>
        <begin position="786"/>
        <end position="800"/>
    </location>
</feature>
<feature type="compositionally biased region" description="Polar residues" evidence="1">
    <location>
        <begin position="228"/>
        <end position="289"/>
    </location>
</feature>
<feature type="compositionally biased region" description="Polar residues" evidence="1">
    <location>
        <begin position="719"/>
        <end position="766"/>
    </location>
</feature>
<feature type="compositionally biased region" description="Polar residues" evidence="1">
    <location>
        <begin position="64"/>
        <end position="75"/>
    </location>
</feature>
<dbReference type="Proteomes" id="UP000000268">
    <property type="component" value="Chromosome"/>
</dbReference>
<feature type="compositionally biased region" description="Basic and acidic residues" evidence="1">
    <location>
        <begin position="2251"/>
        <end position="2260"/>
    </location>
</feature>
<feature type="compositionally biased region" description="Polar residues" evidence="1">
    <location>
        <begin position="978"/>
        <end position="997"/>
    </location>
</feature>
<feature type="region of interest" description="Disordered" evidence="1">
    <location>
        <begin position="1"/>
        <end position="40"/>
    </location>
</feature>
<feature type="compositionally biased region" description="Polar residues" evidence="1">
    <location>
        <begin position="87"/>
        <end position="107"/>
    </location>
</feature>
<feature type="compositionally biased region" description="Polar residues" evidence="1">
    <location>
        <begin position="2277"/>
        <end position="2291"/>
    </location>
</feature>
<feature type="compositionally biased region" description="Polar residues" evidence="1">
    <location>
        <begin position="1285"/>
        <end position="1299"/>
    </location>
</feature>
<dbReference type="EMBL" id="CP000828">
    <property type="protein sequence ID" value="ABW30848.1"/>
    <property type="molecule type" value="Genomic_DNA"/>
</dbReference>
<feature type="compositionally biased region" description="Polar residues" evidence="1">
    <location>
        <begin position="1066"/>
        <end position="1095"/>
    </location>
</feature>
<feature type="compositionally biased region" description="Polar residues" evidence="1">
    <location>
        <begin position="1879"/>
        <end position="1903"/>
    </location>
</feature>
<feature type="compositionally biased region" description="Basic residues" evidence="1">
    <location>
        <begin position="1335"/>
        <end position="1349"/>
    </location>
</feature>
<feature type="compositionally biased region" description="Polar residues" evidence="1">
    <location>
        <begin position="1638"/>
        <end position="1679"/>
    </location>
</feature>
<feature type="compositionally biased region" description="Polar residues" evidence="1">
    <location>
        <begin position="115"/>
        <end position="176"/>
    </location>
</feature>
<evidence type="ECO:0000313" key="3">
    <source>
        <dbReference type="Proteomes" id="UP000000268"/>
    </source>
</evidence>
<feature type="compositionally biased region" description="Polar residues" evidence="1">
    <location>
        <begin position="562"/>
        <end position="579"/>
    </location>
</feature>
<feature type="compositionally biased region" description="Polar residues" evidence="1">
    <location>
        <begin position="1816"/>
        <end position="1826"/>
    </location>
</feature>
<feature type="compositionally biased region" description="Polar residues" evidence="1">
    <location>
        <begin position="1496"/>
        <end position="1512"/>
    </location>
</feature>
<sequence length="2418" mass="259718">MDANSGQGHQSPSEEIPSLDSLGLQHPLLPPPALGQSFLQPHTLSPLGAVSLINLDTPLPTETAWANSLGSQVPNQVPGEAIGNGSTGLSNISDSFVTQSPETQPNTLAPKVPTESLQPKLEQTPSHQRQSSAQNNPGKIDSNAASTPKVQQAPSLETGAVINNDQPQISAPSIQPAQDREQETRERPVTKQAESGTQIAQEQNSPEITLQPKLNKAQQFSPPPAKSHLQQSTLSPVSPSQDETTGDQTSSEVVSKQTISESKQKSEQTTNPIVHSTSNAISPEVSTSAEAPDGSPLQAKHQNILETKVASEPSIIQESLPQSHEQSTSPNSEVKSSGPKPSPSARATNDDPSPTQDSVISAPNQPSIQKASATNDHSLDRSAQTAQVAQSKEVSLPTASPPSSQKPVISAQPNQEPQVSSTQPNKSQSVSIQTSLEAIAQSNKEVATKSSQQGTDTSTDLPNSQPIESQSISQTSLETTAHSEQVSTKPSQQGTNSNTAKPASETIQSSPIPPIDLQPSNSQLSLTNSKEDANPSSSTDSSSSTETPITSSSPTIPRGKSIETTPIEQVAQASPQQSLGEKPLLIENSETPNSTAQSSESQTDTTVIQKIESSAAQQSSTDHPHTSKIETNQTSPTSPSSSSNETPPTSSTTQKTDEDAARATVIQRADEPSPEASTKTTSKQQIKKNKQKKIPLQAQLSRMGKRAKQDIHKVGIQLKQASHSFPTGQSRAKTKGLQKSTSDSPQPSNPPSIQTKSSPDSKQSPSEVPLVQSEAEAIEQVSPQESVREEALLEKTEIANHEQNSLTVQAAPESKDSPQKHPHATPATSEPTIEPTIDQDIQSDSVTDLQKKSESASDFTITGQHRNNSESSTPEVSVNQLKTTSSPSATSSAGTETSRLKTKKWGQLPAHPLKRLTHLSQQVMDTVSRQLEPHPNEEFNPFQRQEQNLPKNSNQKREDQTISPASLHRSVNGDPQPLQDSGSENKSAATSIQSDIQAKSYLPNASLDTASLSKPELSSDEQAHLNSQTDYLTDVSAEEHRQTQELPTVQKAEDSQSSSPPPPQSAQVDFPTSNSIETTSPAGGDSSASVVESQTNTPIPEWQLIQNQLADRITNLGSEIRQRVDRSILKQSSRRKLPQPTQIKETDSAQITTSSEVAQTDQPLNSAVSELNGENIQATTESIADPVKGIEQPSLTATEQLASTSDAVTESPVQTESSSVVVPSQKDISHPQAFTIEPSIQSRSVDKAKTSKPQQDSEQNNPALLHENEDTIQRDSAETSSSSSEQPITNVSSQSSANFGTAIPEASQSRDRNRPFNSPISKLRTTIVQQLTNLKPKKTKPKTKAKKQKSVSSPAKMSRETTETDSTTSLNLQAKQEETAQSTEHPNSPEHPNVTPSDAAEQAVSTTSISDAIQRQDIAPQQSSPLDRSDVPIPQSKTSPPSGSLPLPQDEGSIHGEIDANEPPGGSGTNETDANPNNILQRETEQEKSQPERPEAQTQPLQVQNVLDTESPLSDRPPIREIAIQTKVEQQSATNQPQFPTSPTSSIQQSSQTQGNLSSESNQSNLKESSEAVTEADTSETSSQNLDGPIVQTSQIKEQVDNQPNGTSPTIQAQEDQGGAAVSEQSFSVSSPHVPIPNSDNSAIDSTLNSKNLESQGHQAPQAPSKSSDASGKTTTTDGIIQRKIEAHIDSDQPFFTPKEDSSTASKPLNDQSISSETSIPGKTSAQIEPHTEPSNLELKQASTVPIQSVEISVIQPATEPQLQKDNLGQSFDNCDRTPESPLEPGDKLTIQPTPEIQPIEQPDQQQAVPNRDSETAPTTDASLTNDIPKATTGPALQASSIEPSPDPSIAPNDISATSEIIQPKHQSHIGSELKTDPDLSTGQIQANSTLLAESSNTDTPTPDLQKHPTDNLGESPPENVERIQSQPDQNESSHRRIIEIPAQRPDGNIEKANLSDQDIASSSSLELNENQSLQRSSEANSSLPERNFDPANPKPSSNIAEQSEISALPQADSSPQKVEHIQPQLDQIDSPHRRIIEIPAQRPDENLANDNLHPKDSASSSSSDLHEDPILQRTVEINSSLVETDLDRTNRDISSTIGETSEVAELSAKPDSKLQHSEADTSSLASVQPLSTPPLKSTIQRQAQAEDTLNSPPQPIDPVDAQPGSADSLQRRVIEIAAQSPEPRQPEGNSPDLTVAQLLATGQSPSPLSNIADNFVSPKFISNLLPSSQPNRKHHSQKLRDFQNPNAPLQRKDDDETGRSGEGYEINTEDAIAPTIQPSNNPTLPSNWSSIEDLFTTQPSVIQPKAEKPTATPEDTSDFVLTPTGIYPEKQVPRKTVFAQRTAQPLQKSPTTAPPVSSTPQTTEVVMRQFQTEKLTEPEVDEQSFEILAREIYHVLRQRLEVERERHGGYQSGRLPW</sequence>
<feature type="compositionally biased region" description="Low complexity" evidence="1">
    <location>
        <begin position="535"/>
        <end position="557"/>
    </location>
</feature>
<keyword evidence="3" id="KW-1185">Reference proteome</keyword>
<feature type="compositionally biased region" description="Polar residues" evidence="1">
    <location>
        <begin position="918"/>
        <end position="929"/>
    </location>
</feature>
<feature type="region of interest" description="Disordered" evidence="1">
    <location>
        <begin position="1756"/>
        <end position="2073"/>
    </location>
</feature>
<feature type="compositionally biased region" description="Polar residues" evidence="1">
    <location>
        <begin position="1200"/>
        <end position="1222"/>
    </location>
</feature>
<feature type="compositionally biased region" description="Polar residues" evidence="1">
    <location>
        <begin position="1403"/>
        <end position="1426"/>
    </location>
</feature>
<feature type="compositionally biased region" description="Polar residues" evidence="1">
    <location>
        <begin position="1251"/>
        <end position="1262"/>
    </location>
</feature>
<feature type="compositionally biased region" description="Basic and acidic residues" evidence="1">
    <location>
        <begin position="1482"/>
        <end position="1495"/>
    </location>
</feature>
<feature type="compositionally biased region" description="Polar residues" evidence="1">
    <location>
        <begin position="942"/>
        <end position="953"/>
    </location>
</feature>
<feature type="region of interest" description="Disordered" evidence="1">
    <location>
        <begin position="2341"/>
        <end position="2363"/>
    </location>
</feature>
<feature type="compositionally biased region" description="Low complexity" evidence="1">
    <location>
        <begin position="1536"/>
        <end position="1554"/>
    </location>
</feature>
<protein>
    <submittedName>
        <fullName evidence="2">Uncharacterized protein</fullName>
    </submittedName>
</protein>
<feature type="compositionally biased region" description="Low complexity" evidence="1">
    <location>
        <begin position="883"/>
        <end position="897"/>
    </location>
</feature>
<feature type="region of interest" description="Disordered" evidence="1">
    <location>
        <begin position="2096"/>
        <end position="2168"/>
    </location>
</feature>
<feature type="compositionally biased region" description="Polar residues" evidence="1">
    <location>
        <begin position="1759"/>
        <end position="1773"/>
    </location>
</feature>
<feature type="compositionally biased region" description="Polar residues" evidence="1">
    <location>
        <begin position="1315"/>
        <end position="1333"/>
    </location>
</feature>
<feature type="compositionally biased region" description="Polar residues" evidence="1">
    <location>
        <begin position="1703"/>
        <end position="1727"/>
    </location>
</feature>
<name>B0C1L4_ACAM1</name>
<proteinExistence type="predicted"/>
<organism evidence="2 3">
    <name type="scientific">Acaryochloris marina (strain MBIC 11017)</name>
    <dbReference type="NCBI Taxonomy" id="329726"/>
    <lineage>
        <taxon>Bacteria</taxon>
        <taxon>Bacillati</taxon>
        <taxon>Cyanobacteriota</taxon>
        <taxon>Cyanophyceae</taxon>
        <taxon>Acaryochloridales</taxon>
        <taxon>Acaryochloridaceae</taxon>
        <taxon>Acaryochloris</taxon>
    </lineage>
</organism>
<feature type="compositionally biased region" description="Polar residues" evidence="1">
    <location>
        <begin position="1370"/>
        <end position="1386"/>
    </location>
</feature>
<feature type="region of interest" description="Disordered" evidence="1">
    <location>
        <begin position="2224"/>
        <end position="2291"/>
    </location>
</feature>
<feature type="region of interest" description="Disordered" evidence="1">
    <location>
        <begin position="1037"/>
        <end position="1095"/>
    </location>
</feature>
<dbReference type="HOGENOM" id="CLU_229132_0_0_3"/>
<dbReference type="eggNOG" id="ENOG5033I4E">
    <property type="taxonomic scope" value="Bacteria"/>
</dbReference>
<feature type="compositionally biased region" description="Polar residues" evidence="1">
    <location>
        <begin position="345"/>
        <end position="510"/>
    </location>
</feature>
<dbReference type="KEGG" id="amr:AM1_5909"/>
<feature type="compositionally biased region" description="Polar residues" evidence="1">
    <location>
        <begin position="588"/>
        <end position="621"/>
    </location>
</feature>
<evidence type="ECO:0000256" key="1">
    <source>
        <dbReference type="SAM" id="MobiDB-lite"/>
    </source>
</evidence>
<feature type="compositionally biased region" description="Polar residues" evidence="1">
    <location>
        <begin position="1"/>
        <end position="13"/>
    </location>
</feature>
<feature type="compositionally biased region" description="Polar residues" evidence="1">
    <location>
        <begin position="518"/>
        <end position="528"/>
    </location>
</feature>
<feature type="region of interest" description="Disordered" evidence="1">
    <location>
        <begin position="62"/>
        <end position="1001"/>
    </location>
</feature>
<feature type="compositionally biased region" description="Low complexity" evidence="1">
    <location>
        <begin position="2350"/>
        <end position="2363"/>
    </location>
</feature>
<feature type="compositionally biased region" description="Basic and acidic residues" evidence="1">
    <location>
        <begin position="1681"/>
        <end position="1691"/>
    </location>
</feature>
<gene>
    <name evidence="2" type="ordered locus">AM1_5909</name>
</gene>
<evidence type="ECO:0000313" key="2">
    <source>
        <dbReference type="EMBL" id="ABW30848.1"/>
    </source>
</evidence>
<feature type="compositionally biased region" description="Polar residues" evidence="1">
    <location>
        <begin position="856"/>
        <end position="882"/>
    </location>
</feature>
<feature type="compositionally biased region" description="Polar residues" evidence="1">
    <location>
        <begin position="1555"/>
        <end position="1567"/>
    </location>
</feature>
<feature type="compositionally biased region" description="Low complexity" evidence="1">
    <location>
        <begin position="1962"/>
        <end position="1975"/>
    </location>
</feature>
<feature type="compositionally biased region" description="Basic and acidic residues" evidence="1">
    <location>
        <begin position="178"/>
        <end position="189"/>
    </location>
</feature>
<feature type="compositionally biased region" description="Basic and acidic residues" evidence="1">
    <location>
        <begin position="1266"/>
        <end position="1277"/>
    </location>
</feature>
<feature type="compositionally biased region" description="Polar residues" evidence="1">
    <location>
        <begin position="1139"/>
        <end position="1158"/>
    </location>
</feature>
<feature type="compositionally biased region" description="Polar residues" evidence="1">
    <location>
        <begin position="1976"/>
        <end position="1985"/>
    </location>
</feature>
<feature type="compositionally biased region" description="Polar residues" evidence="1">
    <location>
        <begin position="1995"/>
        <end position="2017"/>
    </location>
</feature>
<feature type="compositionally biased region" description="Low complexity" evidence="1">
    <location>
        <begin position="630"/>
        <end position="654"/>
    </location>
</feature>
<dbReference type="STRING" id="329726.AM1_5909"/>
<feature type="compositionally biased region" description="Polar residues" evidence="1">
    <location>
        <begin position="2121"/>
        <end position="2152"/>
    </location>
</feature>
<accession>B0C1L4</accession>
<feature type="region of interest" description="Disordered" evidence="1">
    <location>
        <begin position="1200"/>
        <end position="1742"/>
    </location>
</feature>
<feature type="compositionally biased region" description="Low complexity" evidence="1">
    <location>
        <begin position="1790"/>
        <end position="1807"/>
    </location>
</feature>
<feature type="region of interest" description="Disordered" evidence="1">
    <location>
        <begin position="1130"/>
        <end position="1158"/>
    </location>
</feature>
<feature type="compositionally biased region" description="Polar residues" evidence="1">
    <location>
        <begin position="1469"/>
        <end position="1481"/>
    </location>
</feature>